<proteinExistence type="predicted"/>
<evidence type="ECO:0000313" key="3">
    <source>
        <dbReference type="Proteomes" id="UP001196870"/>
    </source>
</evidence>
<accession>A0ABS5EWR1</accession>
<keyword evidence="1" id="KW-0812">Transmembrane</keyword>
<dbReference type="EMBL" id="JAAGBB010000010">
    <property type="protein sequence ID" value="MBR0664729.1"/>
    <property type="molecule type" value="Genomic_DNA"/>
</dbReference>
<sequence length="121" mass="13216">MLAASAPTTHVSFSCAVEVVGRGTQDPIDTRAQSATSGGKVGFHPVGPGRRGGLAAGAFFGWVFHERYWLWRRCFNELGRCWDEVGEQVYVEQAGVIWGTVALLPLIAGLPLLVWAHRHRS</sequence>
<evidence type="ECO:0000256" key="1">
    <source>
        <dbReference type="SAM" id="Phobius"/>
    </source>
</evidence>
<comment type="caution">
    <text evidence="2">The sequence shown here is derived from an EMBL/GenBank/DDBJ whole genome shotgun (WGS) entry which is preliminary data.</text>
</comment>
<organism evidence="2 3">
    <name type="scientific">Plastoroseomonas hellenica</name>
    <dbReference type="NCBI Taxonomy" id="2687306"/>
    <lineage>
        <taxon>Bacteria</taxon>
        <taxon>Pseudomonadati</taxon>
        <taxon>Pseudomonadota</taxon>
        <taxon>Alphaproteobacteria</taxon>
        <taxon>Acetobacterales</taxon>
        <taxon>Acetobacteraceae</taxon>
        <taxon>Plastoroseomonas</taxon>
    </lineage>
</organism>
<keyword evidence="1" id="KW-0472">Membrane</keyword>
<feature type="transmembrane region" description="Helical" evidence="1">
    <location>
        <begin position="96"/>
        <end position="116"/>
    </location>
</feature>
<name>A0ABS5EWR1_9PROT</name>
<keyword evidence="3" id="KW-1185">Reference proteome</keyword>
<gene>
    <name evidence="2" type="ORF">GXW71_10240</name>
</gene>
<dbReference type="Proteomes" id="UP001196870">
    <property type="component" value="Unassembled WGS sequence"/>
</dbReference>
<reference evidence="3" key="1">
    <citation type="journal article" date="2021" name="Syst. Appl. Microbiol.">
        <title>Roseomonas hellenica sp. nov., isolated from roots of wild-growing Alkanna tinctoria.</title>
        <authorList>
            <person name="Rat A."/>
            <person name="Naranjo H.D."/>
            <person name="Lebbe L."/>
            <person name="Cnockaert M."/>
            <person name="Krigas N."/>
            <person name="Grigoriadou K."/>
            <person name="Maloupa E."/>
            <person name="Willems A."/>
        </authorList>
    </citation>
    <scope>NUCLEOTIDE SEQUENCE [LARGE SCALE GENOMIC DNA]</scope>
    <source>
        <strain evidence="3">LMG 31523</strain>
    </source>
</reference>
<evidence type="ECO:0000313" key="2">
    <source>
        <dbReference type="EMBL" id="MBR0664729.1"/>
    </source>
</evidence>
<keyword evidence="1" id="KW-1133">Transmembrane helix</keyword>
<protein>
    <submittedName>
        <fullName evidence="2">Uncharacterized protein</fullName>
    </submittedName>
</protein>
<dbReference type="RefSeq" id="WP_211852393.1">
    <property type="nucleotide sequence ID" value="NZ_JAAGBB010000010.1"/>
</dbReference>